<sequence length="903" mass="102457">MHARTPTLTVNDPRALTVRTVAYHRKAIQDPLNSRVTHQAYDSAGRATDLFDPRLFESLGTEPDIPANLKMVFNLSGEELLTDSVDAGYSLHLLGPAGQKCDSWDSKLTRTHVNYDGLIRPIKESVYVYGEDERVNAYFSYGGNGTPFVDRNQCGQLIRQDDSAGTMMFKLYSLTSELLECTRHFLDSEEEPDWPYQEADRDLLHEDGIGATTCYRYSAKSQLLCQIDAERNAQTFNYTVDGQVAGIKVRIGVDGLEEDLLTEIRYNAFDKVEQQTFANGVVCSALHSPADGRLEELKAQLSGKPLLQHLIYCYDPVGNILSIEDKALSIRYFRNQKIEPIRTFRYDTLYQLIRATGWQVVGGSVGPYLPEFQSPADPGQLENYTETFDYDCSGNLIKQVHCAALGNRTQFMAVSKYSNRALVRKSGGELPTEAEIAAGYDPNGNKRLLLPGQDLFWDMRNQLRRVEQVVRPDLPNDAENYIYDHAGQRLRKIRTILVGRLIRSHEVRYLQGLEIRTDNEKVLHVINVQTELCNVRVLLQENRRQDTSTVSYRYALSDQVGSCSLELDEGGGLISEEVFYSYGCTAWWAGSDKIKASDKTMRYSGKELDATGLYYFGMRYYVAWWHRWLSPDPAGAIDGSNLYRMVRNNSVTFFDGEGLSPTNVNGGSKGDYAALVSSFEAGDILFGLREPRDSALKALAEAGFKEFSRLPLWKEGIPRLLWEKKRNVLKQNDLTDAAFGPTVTAGIYNTDEQIKTELVDAVRGIAYKEFAMTNRYFQKDEKGTGNFFQINVPMWRRSSKAGLEFQIFERSKKVLFAIDNLMGTLDDIVSKKPDAGTSVTASEIRYVYRRKETPEVKNNVKFFVASREVPQDEFFNMPAWKNYHPKKTYSRVTVPRRSQVSRH</sequence>
<protein>
    <recommendedName>
        <fullName evidence="3">Insecticidal toxin complex protein TccC</fullName>
    </recommendedName>
</protein>
<organism evidence="1 2">
    <name type="scientific">Pseudomonas lini</name>
    <dbReference type="NCBI Taxonomy" id="163011"/>
    <lineage>
        <taxon>Bacteria</taxon>
        <taxon>Pseudomonadati</taxon>
        <taxon>Pseudomonadota</taxon>
        <taxon>Gammaproteobacteria</taxon>
        <taxon>Pseudomonadales</taxon>
        <taxon>Pseudomonadaceae</taxon>
        <taxon>Pseudomonas</taxon>
    </lineage>
</organism>
<proteinExistence type="predicted"/>
<dbReference type="InterPro" id="IPR050708">
    <property type="entry name" value="T6SS_VgrG/RHS"/>
</dbReference>
<dbReference type="RefSeq" id="WP_123720736.1">
    <property type="nucleotide sequence ID" value="NZ_MOBN01000025.1"/>
</dbReference>
<gene>
    <name evidence="1" type="ORF">BK663_13040</name>
</gene>
<comment type="caution">
    <text evidence="1">The sequence shown here is derived from an EMBL/GenBank/DDBJ whole genome shotgun (WGS) entry which is preliminary data.</text>
</comment>
<evidence type="ECO:0000313" key="2">
    <source>
        <dbReference type="Proteomes" id="UP000284168"/>
    </source>
</evidence>
<accession>A0A423ILK4</accession>
<evidence type="ECO:0008006" key="3">
    <source>
        <dbReference type="Google" id="ProtNLM"/>
    </source>
</evidence>
<name>A0A423ILK4_9PSED</name>
<dbReference type="PANTHER" id="PTHR32305:SF15">
    <property type="entry name" value="PROTEIN RHSA-RELATED"/>
    <property type="match status" value="1"/>
</dbReference>
<dbReference type="NCBIfam" id="TIGR03696">
    <property type="entry name" value="Rhs_assc_core"/>
    <property type="match status" value="1"/>
</dbReference>
<dbReference type="Proteomes" id="UP000284168">
    <property type="component" value="Unassembled WGS sequence"/>
</dbReference>
<evidence type="ECO:0000313" key="1">
    <source>
        <dbReference type="EMBL" id="RON26309.1"/>
    </source>
</evidence>
<dbReference type="AlphaFoldDB" id="A0A423ILK4"/>
<dbReference type="EMBL" id="MOBN01000025">
    <property type="protein sequence ID" value="RON26309.1"/>
    <property type="molecule type" value="Genomic_DNA"/>
</dbReference>
<reference evidence="1 2" key="1">
    <citation type="submission" date="2016-10" db="EMBL/GenBank/DDBJ databases">
        <title>Comparative genome analysis of multiple Pseudomonas spp. focuses on biocontrol and plant growth promoting traits.</title>
        <authorList>
            <person name="Tao X.-Y."/>
            <person name="Taylor C.G."/>
        </authorList>
    </citation>
    <scope>NUCLEOTIDE SEQUENCE [LARGE SCALE GENOMIC DNA]</scope>
    <source>
        <strain evidence="1 2">48C10</strain>
    </source>
</reference>
<dbReference type="PANTHER" id="PTHR32305">
    <property type="match status" value="1"/>
</dbReference>
<dbReference type="Gene3D" id="2.180.10.10">
    <property type="entry name" value="RHS repeat-associated core"/>
    <property type="match status" value="1"/>
</dbReference>
<dbReference type="InterPro" id="IPR022385">
    <property type="entry name" value="Rhs_assc_core"/>
</dbReference>